<organism evidence="1 2">
    <name type="scientific">Desulfosporosinus metallidurans</name>
    <dbReference type="NCBI Taxonomy" id="1888891"/>
    <lineage>
        <taxon>Bacteria</taxon>
        <taxon>Bacillati</taxon>
        <taxon>Bacillota</taxon>
        <taxon>Clostridia</taxon>
        <taxon>Eubacteriales</taxon>
        <taxon>Desulfitobacteriaceae</taxon>
        <taxon>Desulfosporosinus</taxon>
    </lineage>
</organism>
<evidence type="ECO:0000313" key="2">
    <source>
        <dbReference type="Proteomes" id="UP000186102"/>
    </source>
</evidence>
<dbReference type="EMBL" id="MLBF01000022">
    <property type="protein sequence ID" value="OLN30817.1"/>
    <property type="molecule type" value="Genomic_DNA"/>
</dbReference>
<comment type="caution">
    <text evidence="1">The sequence shown here is derived from an EMBL/GenBank/DDBJ whole genome shotgun (WGS) entry which is preliminary data.</text>
</comment>
<dbReference type="SUPFAM" id="SSF52540">
    <property type="entry name" value="P-loop containing nucleoside triphosphate hydrolases"/>
    <property type="match status" value="1"/>
</dbReference>
<gene>
    <name evidence="1" type="ORF">DSOL_2935</name>
</gene>
<dbReference type="AlphaFoldDB" id="A0A1Q8QU04"/>
<evidence type="ECO:0000313" key="1">
    <source>
        <dbReference type="EMBL" id="OLN30817.1"/>
    </source>
</evidence>
<keyword evidence="2" id="KW-1185">Reference proteome</keyword>
<dbReference type="InterPro" id="IPR027417">
    <property type="entry name" value="P-loop_NTPase"/>
</dbReference>
<dbReference type="Gene3D" id="3.40.50.300">
    <property type="entry name" value="P-loop containing nucleotide triphosphate hydrolases"/>
    <property type="match status" value="1"/>
</dbReference>
<reference evidence="1 2" key="1">
    <citation type="submission" date="2016-09" db="EMBL/GenBank/DDBJ databases">
        <title>Complete genome of Desulfosporosinus sp. OL.</title>
        <authorList>
            <person name="Mardanov A."/>
            <person name="Beletsky A."/>
            <person name="Panova A."/>
            <person name="Karnachuk O."/>
            <person name="Ravin N."/>
        </authorList>
    </citation>
    <scope>NUCLEOTIDE SEQUENCE [LARGE SCALE GENOMIC DNA]</scope>
    <source>
        <strain evidence="1 2">OL</strain>
    </source>
</reference>
<proteinExistence type="predicted"/>
<dbReference type="RefSeq" id="WP_207649633.1">
    <property type="nucleotide sequence ID" value="NZ_MLBF01000022.1"/>
</dbReference>
<dbReference type="STRING" id="1888891.DSOL_2935"/>
<accession>A0A1Q8QU04</accession>
<dbReference type="Proteomes" id="UP000186102">
    <property type="component" value="Unassembled WGS sequence"/>
</dbReference>
<sequence>MERWQMKRAGILNFWYYDEEEFLFEEGRLILRGTNGSGKSVTMQSFIPLVLDGDKRPERLDPFGSRDRRLEYYLLGEADQGHTDRTGYLWLEFYHPLKNSYKTIGIGLRARRGVPQLGFWGFLLEDGRRINQDFYLYDYTLWLEQGKKVPLNRKILEDKIASGGQVVQEQTAYRDMVNKSFFGFRENESYRDLLKLLLELRSPKLSKDFKPSSIYEILTKALPPLMEEELSSLSDLLEDMDQITDHLEELQMHLTELGKIEKRYDRYNCFLLFPDIAMPVQMRLRLFP</sequence>
<evidence type="ECO:0008006" key="3">
    <source>
        <dbReference type="Google" id="ProtNLM"/>
    </source>
</evidence>
<name>A0A1Q8QU04_9FIRM</name>
<protein>
    <recommendedName>
        <fullName evidence="3">TIGR02680 family protein</fullName>
    </recommendedName>
</protein>